<gene>
    <name evidence="2" type="primary">LOC108744615</name>
</gene>
<dbReference type="Pfam" id="PF08615">
    <property type="entry name" value="RNase_H2_suC"/>
    <property type="match status" value="1"/>
</dbReference>
<reference evidence="2" key="1">
    <citation type="submission" date="2025-08" db="UniProtKB">
        <authorList>
            <consortium name="RefSeq"/>
        </authorList>
    </citation>
    <scope>IDENTIFICATION</scope>
    <source>
        <tissue evidence="2">Entire body</tissue>
    </source>
</reference>
<dbReference type="KEGG" id="apln:108744615"/>
<dbReference type="AlphaFoldDB" id="A0A7F5R412"/>
<dbReference type="InParanoid" id="A0A7F5R412"/>
<dbReference type="GO" id="GO:0006401">
    <property type="term" value="P:RNA catabolic process"/>
    <property type="evidence" value="ECO:0007669"/>
    <property type="project" value="InterPro"/>
</dbReference>
<name>A0A7F5R412_AGRPL</name>
<dbReference type="InterPro" id="IPR013924">
    <property type="entry name" value="RNase_H2_suC"/>
</dbReference>
<dbReference type="PANTHER" id="PTHR47204:SF1">
    <property type="entry name" value="RIBONUCLEASE H2 SUBUNIT C"/>
    <property type="match status" value="1"/>
</dbReference>
<dbReference type="PANTHER" id="PTHR47204">
    <property type="entry name" value="OS02G0168900 PROTEIN"/>
    <property type="match status" value="1"/>
</dbReference>
<protein>
    <submittedName>
        <fullName evidence="2">Ribonuclease H2 subunit C isoform X1</fullName>
    </submittedName>
</protein>
<keyword evidence="1" id="KW-1185">Reference proteome</keyword>
<dbReference type="RefSeq" id="XP_025830482.1">
    <property type="nucleotide sequence ID" value="XM_025974697.1"/>
</dbReference>
<dbReference type="Gene3D" id="2.40.128.680">
    <property type="match status" value="1"/>
</dbReference>
<evidence type="ECO:0000313" key="2">
    <source>
        <dbReference type="RefSeq" id="XP_025830482.1"/>
    </source>
</evidence>
<dbReference type="FunCoup" id="A0A7F5R412">
    <property type="interactions" value="98"/>
</dbReference>
<proteinExistence type="predicted"/>
<dbReference type="Proteomes" id="UP000192223">
    <property type="component" value="Unplaced"/>
</dbReference>
<dbReference type="OrthoDB" id="6222486at2759"/>
<organism evidence="1 2">
    <name type="scientific">Agrilus planipennis</name>
    <name type="common">Emerald ash borer</name>
    <name type="synonym">Agrilus marcopoli</name>
    <dbReference type="NCBI Taxonomy" id="224129"/>
    <lineage>
        <taxon>Eukaryota</taxon>
        <taxon>Metazoa</taxon>
        <taxon>Ecdysozoa</taxon>
        <taxon>Arthropoda</taxon>
        <taxon>Hexapoda</taxon>
        <taxon>Insecta</taxon>
        <taxon>Pterygota</taxon>
        <taxon>Neoptera</taxon>
        <taxon>Endopterygota</taxon>
        <taxon>Coleoptera</taxon>
        <taxon>Polyphaga</taxon>
        <taxon>Elateriformia</taxon>
        <taxon>Buprestoidea</taxon>
        <taxon>Buprestidae</taxon>
        <taxon>Agrilinae</taxon>
        <taxon>Agrilus</taxon>
    </lineage>
</organism>
<accession>A0A7F5R412</accession>
<dbReference type="GO" id="GO:0032299">
    <property type="term" value="C:ribonuclease H2 complex"/>
    <property type="evidence" value="ECO:0007669"/>
    <property type="project" value="InterPro"/>
</dbReference>
<dbReference type="CDD" id="cd09271">
    <property type="entry name" value="RNase_H2-C"/>
    <property type="match status" value="1"/>
</dbReference>
<evidence type="ECO:0000313" key="1">
    <source>
        <dbReference type="Proteomes" id="UP000192223"/>
    </source>
</evidence>
<sequence>MLVHILGGKNNLECSYRDSKIHSLPCKIHADCDAPVSKYFEPYVTSQEDGILKASFRGFPLLGMKINFPEHYKGIILHESIRPETEDEERRFYVVNNFNSITYWNWDKSPTKNDLFVQALDWLDIAEALHSPIME</sequence>
<dbReference type="GeneID" id="108744615"/>